<evidence type="ECO:0000256" key="1">
    <source>
        <dbReference type="SAM" id="SignalP"/>
    </source>
</evidence>
<keyword evidence="3" id="KW-1185">Reference proteome</keyword>
<dbReference type="OrthoDB" id="5520748at2"/>
<proteinExistence type="predicted"/>
<protein>
    <submittedName>
        <fullName evidence="2">Uncharacterized protein</fullName>
    </submittedName>
</protein>
<evidence type="ECO:0000313" key="2">
    <source>
        <dbReference type="EMBL" id="OJH41338.1"/>
    </source>
</evidence>
<dbReference type="Proteomes" id="UP000182229">
    <property type="component" value="Unassembled WGS sequence"/>
</dbReference>
<comment type="caution">
    <text evidence="2">The sequence shown here is derived from an EMBL/GenBank/DDBJ whole genome shotgun (WGS) entry which is preliminary data.</text>
</comment>
<dbReference type="RefSeq" id="WP_071897829.1">
    <property type="nucleotide sequence ID" value="NZ_MPIN01000002.1"/>
</dbReference>
<keyword evidence="1" id="KW-0732">Signal</keyword>
<gene>
    <name evidence="2" type="ORF">BON30_10745</name>
</gene>
<accession>A0A1L9BGL7</accession>
<reference evidence="2 3" key="2">
    <citation type="submission" date="2016-12" db="EMBL/GenBank/DDBJ databases">
        <title>Draft Genome Sequence of Cystobacter ferrugineus Strain Cbfe23.</title>
        <authorList>
            <person name="Akbar S."/>
            <person name="Dowd S.E."/>
            <person name="Stevens D.C."/>
        </authorList>
    </citation>
    <scope>NUCLEOTIDE SEQUENCE [LARGE SCALE GENOMIC DNA]</scope>
    <source>
        <strain evidence="2 3">Cbfe23</strain>
    </source>
</reference>
<sequence>MNVVSSISGAALAIALSASPAYANAPIACETRVDSFLSASRSDGRRLLGIGSAVTTSGSLGFVHFTMAQGYQIEATPLHTAASPKSAVFALGYDAASDVFTGEVTEVFTDRGNGDEDRTSLWVGRGGNFWLRSITWNGSWMKLQDVVCYPGQQNQLVVTGRIDYSGNGGDYWSFVFTRETL</sequence>
<name>A0A1L9BGL7_9BACT</name>
<evidence type="ECO:0000313" key="3">
    <source>
        <dbReference type="Proteomes" id="UP000182229"/>
    </source>
</evidence>
<organism evidence="2 3">
    <name type="scientific">Cystobacter ferrugineus</name>
    <dbReference type="NCBI Taxonomy" id="83449"/>
    <lineage>
        <taxon>Bacteria</taxon>
        <taxon>Pseudomonadati</taxon>
        <taxon>Myxococcota</taxon>
        <taxon>Myxococcia</taxon>
        <taxon>Myxococcales</taxon>
        <taxon>Cystobacterineae</taxon>
        <taxon>Archangiaceae</taxon>
        <taxon>Cystobacter</taxon>
    </lineage>
</organism>
<reference evidence="3" key="1">
    <citation type="submission" date="2016-11" db="EMBL/GenBank/DDBJ databases">
        <authorList>
            <person name="Shukria A."/>
            <person name="Stevens D.C."/>
        </authorList>
    </citation>
    <scope>NUCLEOTIDE SEQUENCE [LARGE SCALE GENOMIC DNA]</scope>
    <source>
        <strain evidence="3">Cbfe23</strain>
    </source>
</reference>
<dbReference type="AlphaFoldDB" id="A0A1L9BGL7"/>
<feature type="signal peptide" evidence="1">
    <location>
        <begin position="1"/>
        <end position="23"/>
    </location>
</feature>
<dbReference type="EMBL" id="MPIN01000002">
    <property type="protein sequence ID" value="OJH41338.1"/>
    <property type="molecule type" value="Genomic_DNA"/>
</dbReference>
<feature type="chain" id="PRO_5012069561" evidence="1">
    <location>
        <begin position="24"/>
        <end position="181"/>
    </location>
</feature>